<protein>
    <submittedName>
        <fullName evidence="3">Uncharacterized protein</fullName>
    </submittedName>
</protein>
<name>A0A2T0TGM7_9PSEU</name>
<keyword evidence="4" id="KW-1185">Reference proteome</keyword>
<keyword evidence="2" id="KW-0812">Transmembrane</keyword>
<keyword evidence="2" id="KW-0472">Membrane</keyword>
<comment type="caution">
    <text evidence="3">The sequence shown here is derived from an EMBL/GenBank/DDBJ whole genome shotgun (WGS) entry which is preliminary data.</text>
</comment>
<evidence type="ECO:0000256" key="2">
    <source>
        <dbReference type="SAM" id="Phobius"/>
    </source>
</evidence>
<dbReference type="AlphaFoldDB" id="A0A2T0TGM7"/>
<keyword evidence="2" id="KW-1133">Transmembrane helix</keyword>
<evidence type="ECO:0000256" key="1">
    <source>
        <dbReference type="SAM" id="MobiDB-lite"/>
    </source>
</evidence>
<feature type="region of interest" description="Disordered" evidence="1">
    <location>
        <begin position="1"/>
        <end position="22"/>
    </location>
</feature>
<organism evidence="3 4">
    <name type="scientific">Umezawaea tangerina</name>
    <dbReference type="NCBI Taxonomy" id="84725"/>
    <lineage>
        <taxon>Bacteria</taxon>
        <taxon>Bacillati</taxon>
        <taxon>Actinomycetota</taxon>
        <taxon>Actinomycetes</taxon>
        <taxon>Pseudonocardiales</taxon>
        <taxon>Pseudonocardiaceae</taxon>
        <taxon>Umezawaea</taxon>
    </lineage>
</organism>
<proteinExistence type="predicted"/>
<feature type="transmembrane region" description="Helical" evidence="2">
    <location>
        <begin position="245"/>
        <end position="263"/>
    </location>
</feature>
<feature type="transmembrane region" description="Helical" evidence="2">
    <location>
        <begin position="104"/>
        <end position="130"/>
    </location>
</feature>
<dbReference type="EMBL" id="PVTF01000002">
    <property type="protein sequence ID" value="PRY44834.1"/>
    <property type="molecule type" value="Genomic_DNA"/>
</dbReference>
<sequence length="299" mass="31892">MRVDDHDLSGGTRGWTPPEPQRVRPMASVVVPAGSRPVFPAPPPAGAVVRPLTEREVGMRAARVLGWARGSFLAISSTTSAVVHVLLLVLWTVLWPVFGSTPGVFAGLALTVVVWSVGRWFTVGCTSLVFARVVVGHDVRFADLRAELKPVAWRLLGLSALCGWLLPVSLVGGVAPPGVLAVPALVLERLGIRQAVVRSRDLLHGEGGRTFRVLAPVRLSTLAISSAVPLTWLRVGPFPLDATPFGWLLLAAVFATPTLAVAWTNSGAVLSMYYVDRYLAVATRPAPPPSFVHRFADTG</sequence>
<accession>A0A2T0TGM7</accession>
<evidence type="ECO:0000313" key="3">
    <source>
        <dbReference type="EMBL" id="PRY44834.1"/>
    </source>
</evidence>
<evidence type="ECO:0000313" key="4">
    <source>
        <dbReference type="Proteomes" id="UP000239494"/>
    </source>
</evidence>
<feature type="transmembrane region" description="Helical" evidence="2">
    <location>
        <begin position="151"/>
        <end position="168"/>
    </location>
</feature>
<dbReference type="Proteomes" id="UP000239494">
    <property type="component" value="Unassembled WGS sequence"/>
</dbReference>
<feature type="transmembrane region" description="Helical" evidence="2">
    <location>
        <begin position="72"/>
        <end position="98"/>
    </location>
</feature>
<gene>
    <name evidence="3" type="ORF">CLV43_102399</name>
</gene>
<reference evidence="3 4" key="1">
    <citation type="submission" date="2018-03" db="EMBL/GenBank/DDBJ databases">
        <title>Genomic Encyclopedia of Archaeal and Bacterial Type Strains, Phase II (KMG-II): from individual species to whole genera.</title>
        <authorList>
            <person name="Goeker M."/>
        </authorList>
    </citation>
    <scope>NUCLEOTIDE SEQUENCE [LARGE SCALE GENOMIC DNA]</scope>
    <source>
        <strain evidence="3 4">DSM 44720</strain>
    </source>
</reference>